<dbReference type="EMBL" id="JARBHB010000012">
    <property type="protein sequence ID" value="KAJ8871601.1"/>
    <property type="molecule type" value="Genomic_DNA"/>
</dbReference>
<protein>
    <recommendedName>
        <fullName evidence="1">RNA-directed DNA polymerase</fullName>
        <ecNumber evidence="1">2.7.7.49</ecNumber>
    </recommendedName>
</protein>
<dbReference type="PANTHER" id="PTHR37984">
    <property type="entry name" value="PROTEIN CBG26694"/>
    <property type="match status" value="1"/>
</dbReference>
<dbReference type="Gene3D" id="3.30.420.10">
    <property type="entry name" value="Ribonuclease H-like superfamily/Ribonuclease H"/>
    <property type="match status" value="2"/>
</dbReference>
<sequence length="853" mass="96641">MPFGLVSAPEVFQQVMTHLLRDIDGTECSMDDILIHASTKAELEDITKKVILKLKRAGLKLNGTSSPDPAKVATIEETRKPTTIQELQRFLGMVNYLSKFIPNVSKLSTPLRQLLEKNVAWHWEHDPDIDASSHSVASVLLQENQPIAYASKALTKAQLNYGQIKKEALTILTACKEFHQYILGNKNLQIESDHKPLEAIFKNPLLDAPARLQIILFEVLLYSPTVTYVKGSQLYNVDALSRDCHITPEVDVPPTFGIHVLIPLSKECTTELQQAVDSNVIFKRAQTLIPSSMKGLVLSHLHCPHKGIIGTLKLARDHALWPGMTQGITEFVQKCEVCKLSQGNPTQERLTVEDIPSRAWMYVASDLFQLKGNNFLVIADSYSGYFDFTLLRSTTSDSDTKELKLWFSQHGIPDELRKDGGPQYSSHEFEKFRWQWNFRHRISSPHFPCSNSLAKRYVPEAKNLIRKDCMDDTDTMLALLHHRNTPRGKLGSPSQHLMGCRTRTLLRPAKRSCKPELVKGVKHNLKSLRQADRNTFNQNRTLPPPLLQGDDVLCREGHKHWVPKSCLYIIDTPTGRYRRNSRFIKPRGGTSSIYSCRTFTTTSTNKLAFPEHISQFLGLWGRPPKRDNPNMDTSAPKKIHSLPGKELVIPDALFQASGPNTELELQEQEIAAQQGLVVHHIHASQNTLAELQLETQNDETLNHLKTIMVNGWPNSRQQVPVCVMPYHSFRNELTVHYELVYKGTQIVVPKSMRCTILSKSHYNRMGIQKIKLRARECVFWPGINHKTSSPGSPQLNGLAERHVQTSNECPKKAVEDRKDIMLALLEYRNTPIENTLQSPAQLIFSRCLRGLLP</sequence>
<comment type="caution">
    <text evidence="9">The sequence shown here is derived from an EMBL/GenBank/DDBJ whole genome shotgun (WGS) entry which is preliminary data.</text>
</comment>
<evidence type="ECO:0000256" key="4">
    <source>
        <dbReference type="ARBA" id="ARBA00022722"/>
    </source>
</evidence>
<name>A0ABQ9GHX1_9NEOP</name>
<evidence type="ECO:0000256" key="5">
    <source>
        <dbReference type="ARBA" id="ARBA00022759"/>
    </source>
</evidence>
<dbReference type="EC" id="2.7.7.49" evidence="1"/>
<proteinExistence type="predicted"/>
<dbReference type="InterPro" id="IPR043128">
    <property type="entry name" value="Rev_trsase/Diguanyl_cyclase"/>
</dbReference>
<evidence type="ECO:0000256" key="7">
    <source>
        <dbReference type="ARBA" id="ARBA00022918"/>
    </source>
</evidence>
<evidence type="ECO:0000313" key="9">
    <source>
        <dbReference type="EMBL" id="KAJ8871601.1"/>
    </source>
</evidence>
<dbReference type="Pfam" id="PF17921">
    <property type="entry name" value="Integrase_H2C2"/>
    <property type="match status" value="1"/>
</dbReference>
<dbReference type="Proteomes" id="UP001159363">
    <property type="component" value="Chromosome 11"/>
</dbReference>
<dbReference type="Gene3D" id="3.30.70.270">
    <property type="match status" value="2"/>
</dbReference>
<evidence type="ECO:0000256" key="6">
    <source>
        <dbReference type="ARBA" id="ARBA00022801"/>
    </source>
</evidence>
<keyword evidence="10" id="KW-1185">Reference proteome</keyword>
<dbReference type="CDD" id="cd09274">
    <property type="entry name" value="RNase_HI_RT_Ty3"/>
    <property type="match status" value="1"/>
</dbReference>
<dbReference type="InterPro" id="IPR043502">
    <property type="entry name" value="DNA/RNA_pol_sf"/>
</dbReference>
<dbReference type="Pfam" id="PF00078">
    <property type="entry name" value="RVT_1"/>
    <property type="match status" value="1"/>
</dbReference>
<keyword evidence="3" id="KW-0548">Nucleotidyltransferase</keyword>
<feature type="domain" description="Integrase catalytic" evidence="8">
    <location>
        <begin position="352"/>
        <end position="467"/>
    </location>
</feature>
<dbReference type="InterPro" id="IPR036397">
    <property type="entry name" value="RNaseH_sf"/>
</dbReference>
<evidence type="ECO:0000256" key="3">
    <source>
        <dbReference type="ARBA" id="ARBA00022695"/>
    </source>
</evidence>
<dbReference type="InterPro" id="IPR041588">
    <property type="entry name" value="Integrase_H2C2"/>
</dbReference>
<evidence type="ECO:0000256" key="1">
    <source>
        <dbReference type="ARBA" id="ARBA00012493"/>
    </source>
</evidence>
<evidence type="ECO:0000256" key="2">
    <source>
        <dbReference type="ARBA" id="ARBA00022679"/>
    </source>
</evidence>
<dbReference type="InterPro" id="IPR041373">
    <property type="entry name" value="RT_RNaseH"/>
</dbReference>
<dbReference type="PROSITE" id="PS50994">
    <property type="entry name" value="INTEGRASE"/>
    <property type="match status" value="1"/>
</dbReference>
<dbReference type="InterPro" id="IPR001584">
    <property type="entry name" value="Integrase_cat-core"/>
</dbReference>
<gene>
    <name evidence="9" type="ORF">PR048_027928</name>
</gene>
<keyword evidence="6" id="KW-0378">Hydrolase</keyword>
<dbReference type="InterPro" id="IPR000477">
    <property type="entry name" value="RT_dom"/>
</dbReference>
<dbReference type="Gene3D" id="1.10.340.70">
    <property type="match status" value="1"/>
</dbReference>
<keyword evidence="7" id="KW-0695">RNA-directed DNA polymerase</keyword>
<organism evidence="9 10">
    <name type="scientific">Dryococelus australis</name>
    <dbReference type="NCBI Taxonomy" id="614101"/>
    <lineage>
        <taxon>Eukaryota</taxon>
        <taxon>Metazoa</taxon>
        <taxon>Ecdysozoa</taxon>
        <taxon>Arthropoda</taxon>
        <taxon>Hexapoda</taxon>
        <taxon>Insecta</taxon>
        <taxon>Pterygota</taxon>
        <taxon>Neoptera</taxon>
        <taxon>Polyneoptera</taxon>
        <taxon>Phasmatodea</taxon>
        <taxon>Verophasmatodea</taxon>
        <taxon>Anareolatae</taxon>
        <taxon>Phasmatidae</taxon>
        <taxon>Eurycanthinae</taxon>
        <taxon>Dryococelus</taxon>
    </lineage>
</organism>
<evidence type="ECO:0000259" key="8">
    <source>
        <dbReference type="PROSITE" id="PS50994"/>
    </source>
</evidence>
<keyword evidence="5" id="KW-0255">Endonuclease</keyword>
<evidence type="ECO:0000313" key="10">
    <source>
        <dbReference type="Proteomes" id="UP001159363"/>
    </source>
</evidence>
<keyword evidence="4" id="KW-0540">Nuclease</keyword>
<keyword evidence="2" id="KW-0808">Transferase</keyword>
<dbReference type="InterPro" id="IPR050951">
    <property type="entry name" value="Retrovirus_Pol_polyprotein"/>
</dbReference>
<dbReference type="InterPro" id="IPR012337">
    <property type="entry name" value="RNaseH-like_sf"/>
</dbReference>
<accession>A0ABQ9GHX1</accession>
<dbReference type="Pfam" id="PF17917">
    <property type="entry name" value="RT_RNaseH"/>
    <property type="match status" value="1"/>
</dbReference>
<dbReference type="SUPFAM" id="SSF56672">
    <property type="entry name" value="DNA/RNA polymerases"/>
    <property type="match status" value="1"/>
</dbReference>
<dbReference type="SUPFAM" id="SSF53098">
    <property type="entry name" value="Ribonuclease H-like"/>
    <property type="match status" value="2"/>
</dbReference>
<reference evidence="9 10" key="1">
    <citation type="submission" date="2023-02" db="EMBL/GenBank/DDBJ databases">
        <title>LHISI_Scaffold_Assembly.</title>
        <authorList>
            <person name="Stuart O.P."/>
            <person name="Cleave R."/>
            <person name="Magrath M.J.L."/>
            <person name="Mikheyev A.S."/>
        </authorList>
    </citation>
    <scope>NUCLEOTIDE SEQUENCE [LARGE SCALE GENOMIC DNA]</scope>
    <source>
        <strain evidence="9">Daus_M_001</strain>
        <tissue evidence="9">Leg muscle</tissue>
    </source>
</reference>
<dbReference type="PANTHER" id="PTHR37984:SF8">
    <property type="entry name" value="CCHC-TYPE DOMAIN-CONTAINING PROTEIN"/>
    <property type="match status" value="1"/>
</dbReference>